<dbReference type="Proteomes" id="UP000616151">
    <property type="component" value="Unassembled WGS sequence"/>
</dbReference>
<dbReference type="EMBL" id="JAENHL010000006">
    <property type="protein sequence ID" value="MBK1866080.1"/>
    <property type="molecule type" value="Genomic_DNA"/>
</dbReference>
<gene>
    <name evidence="1" type="ORF">JHL16_06915</name>
</gene>
<comment type="caution">
    <text evidence="1">The sequence shown here is derived from an EMBL/GenBank/DDBJ whole genome shotgun (WGS) entry which is preliminary data.</text>
</comment>
<sequence length="292" mass="32393">MSDVTVAERLRRLAPGFAAAEQKVARTLFASGMIAGLETVAGLAARANVSGPTVLRMTAKLGFARYDDFQKELRSELEERKQSPLSLHAAGRSAVGGTLGKCSSIFSEGVVNSFARLSQGDFERIVDCLCDLKKSVVLSGGRVSNLAAQMLYLHLYQMRPGIRMIQPATQTRRDQLLDIDKRTVFVIFDFRRYEKESVSLARSAKEQGAEILLFTDPWQSPIARFADFVISAEVSSPSAYDSLVPTFALLEAVYTEVFERLDKKALERVTRLEQLRTGFEWDADTHIPSTNS</sequence>
<proteinExistence type="predicted"/>
<accession>A0ACC5R0E5</accession>
<evidence type="ECO:0000313" key="2">
    <source>
        <dbReference type="Proteomes" id="UP000616151"/>
    </source>
</evidence>
<protein>
    <submittedName>
        <fullName evidence="1">MurR/RpiR family transcriptional regulator</fullName>
    </submittedName>
</protein>
<keyword evidence="2" id="KW-1185">Reference proteome</keyword>
<organism evidence="1 2">
    <name type="scientific">Taklimakanibacter albus</name>
    <dbReference type="NCBI Taxonomy" id="2800327"/>
    <lineage>
        <taxon>Bacteria</taxon>
        <taxon>Pseudomonadati</taxon>
        <taxon>Pseudomonadota</taxon>
        <taxon>Alphaproteobacteria</taxon>
        <taxon>Hyphomicrobiales</taxon>
        <taxon>Aestuariivirgaceae</taxon>
        <taxon>Taklimakanibacter</taxon>
    </lineage>
</organism>
<name>A0ACC5R0E5_9HYPH</name>
<reference evidence="1" key="1">
    <citation type="submission" date="2021-01" db="EMBL/GenBank/DDBJ databases">
        <authorList>
            <person name="Sun Q."/>
        </authorList>
    </citation>
    <scope>NUCLEOTIDE SEQUENCE</scope>
    <source>
        <strain evidence="1">YIM B02566</strain>
    </source>
</reference>
<evidence type="ECO:0000313" key="1">
    <source>
        <dbReference type="EMBL" id="MBK1866080.1"/>
    </source>
</evidence>